<dbReference type="Proteomes" id="UP000238274">
    <property type="component" value="Unassembled WGS sequence"/>
</dbReference>
<dbReference type="EMBL" id="PKSM01000187">
    <property type="protein sequence ID" value="POW04205.1"/>
    <property type="molecule type" value="Genomic_DNA"/>
</dbReference>
<dbReference type="VEuPathDB" id="FungiDB:PSTT_12963"/>
<dbReference type="AlphaFoldDB" id="A0A2S4V442"/>
<name>A0A2S4V442_9BASI</name>
<comment type="caution">
    <text evidence="1">The sequence shown here is derived from an EMBL/GenBank/DDBJ whole genome shotgun (WGS) entry which is preliminary data.</text>
</comment>
<accession>A0A2S4V442</accession>
<dbReference type="OrthoDB" id="2507437at2759"/>
<evidence type="ECO:0000313" key="2">
    <source>
        <dbReference type="Proteomes" id="UP000238274"/>
    </source>
</evidence>
<reference evidence="2" key="2">
    <citation type="journal article" date="2018" name="BMC Genomics">
        <title>Genomic insights into host adaptation between the wheat stripe rust pathogen (Puccinia striiformis f. sp. tritici) and the barley stripe rust pathogen (Puccinia striiformis f. sp. hordei).</title>
        <authorList>
            <person name="Xia C."/>
            <person name="Wang M."/>
            <person name="Yin C."/>
            <person name="Cornejo O.E."/>
            <person name="Hulbert S.H."/>
            <person name="Chen X."/>
        </authorList>
    </citation>
    <scope>NUCLEOTIDE SEQUENCE [LARGE SCALE GENOMIC DNA]</scope>
    <source>
        <strain evidence="2">93TX-2</strain>
    </source>
</reference>
<reference evidence="1 2" key="1">
    <citation type="submission" date="2017-12" db="EMBL/GenBank/DDBJ databases">
        <title>Gene loss provides genomic basis for host adaptation in cereal stripe rust fungi.</title>
        <authorList>
            <person name="Xia C."/>
        </authorList>
    </citation>
    <scope>NUCLEOTIDE SEQUENCE [LARGE SCALE GENOMIC DNA]</scope>
    <source>
        <strain evidence="1 2">93TX-2</strain>
    </source>
</reference>
<dbReference type="VEuPathDB" id="FungiDB:PSHT_11411"/>
<gene>
    <name evidence="1" type="ORF">PSHT_11411</name>
</gene>
<dbReference type="VEuPathDB" id="FungiDB:PSTT_12962"/>
<reference evidence="2" key="3">
    <citation type="journal article" date="2018" name="Mol. Plant Microbe Interact.">
        <title>Genome sequence resources for the wheat stripe rust pathogen (Puccinia striiformis f. sp. tritici) and the barley stripe rust pathogen (Puccinia striiformis f. sp. hordei).</title>
        <authorList>
            <person name="Xia C."/>
            <person name="Wang M."/>
            <person name="Yin C."/>
            <person name="Cornejo O.E."/>
            <person name="Hulbert S.H."/>
            <person name="Chen X."/>
        </authorList>
    </citation>
    <scope>NUCLEOTIDE SEQUENCE [LARGE SCALE GENOMIC DNA]</scope>
    <source>
        <strain evidence="2">93TX-2</strain>
    </source>
</reference>
<organism evidence="1 2">
    <name type="scientific">Puccinia striiformis</name>
    <dbReference type="NCBI Taxonomy" id="27350"/>
    <lineage>
        <taxon>Eukaryota</taxon>
        <taxon>Fungi</taxon>
        <taxon>Dikarya</taxon>
        <taxon>Basidiomycota</taxon>
        <taxon>Pucciniomycotina</taxon>
        <taxon>Pucciniomycetes</taxon>
        <taxon>Pucciniales</taxon>
        <taxon>Pucciniaceae</taxon>
        <taxon>Puccinia</taxon>
    </lineage>
</organism>
<proteinExistence type="predicted"/>
<sequence length="1070" mass="120018">MSYRNQPTPLNLYDVATGYYTENFPRYPDGSSLASLDCVEKTSPPSYFIHKEEPTATHLSEREITMQKYTGGGNPGAKIRPMDKELMYDGVRIPVDKFIRRYESAGKSDRAAAKDLAEQILPFVKGDLKAEVEEMSGYLGADWEALKIQLLNRFGQALSLVKPGTLNVTRRTQAQKEVPAPGAHFLSGKLEECQPAKLTTYKVDNQERLRSAEQMAGTISAKKSQETIEVLSVQDNEGRTYLAPITAPTDHRSEVSFPSNTTCASNIGTVAEKASDSRFLEKPRQKEEPVLVHTTRTSTVATLVASALDQEPFKKQTHKQKDSLDRSAEYKSAPKLIKPLIEAIPAHGDTSEIPGGLLGETQSTFITNQHGVGKQANQRESHSGILAEVVGSLDLGVEPAKQLNEEIPLVGIPPLPLVGIQDPKHARKTSVNQLLSGACLLCFGKFWFSILHLSVIVESKNSPLYVKDAFNSDKQDDGRAYRVLSKDTLKVALETEDCTGLGIYLFVLGEMCDSWLNRTVSHFDRIIMAYTSHFFLRRWHDYLREQEKSTNGVMSFKRNGISHQSHKIFSTLANSLLSLIISHREYYPEIPLMPWKHGTEACEHIFGWMRVILPNFTVLDARQMMPKIFIIVRSIMSGKVQMPKSEHVHSGYQYSFSDSVVCNPKLTSALKVFPNNEQIDELLKVAEKRAKALIKFTGMQEVPGEECVHLSFDTSGQHGDIMKQYYYKSPPGHMNDRQKEDLKDAMAEAALVAGARCTLDHEILLQEETHELLETETVQTSRMAIHDLLNPHASEAQIPMSIVDLFDFDRQSSLKWVTDTQQLHRDNLLRHRHDHDSEAQIHHGNERKRCKNIINQDPSESIGAKQMLPKTCSKIVAICLRDADAKYNTLARMHRWNIPTQLDLKQLASNTSVTLDFTAHAFLATGEVNKENPLEPGKFAVVVKKGSLFIGKILGLFCFNNGRHDYIIESPTRAKLSYIHIQLFNYSSSSPAASGFKQTAPDRLMFAHINTHDIHFLIRRTTGMNITQPDPSEAVIWVPSALRPMISAMSDPLYISKVEQDIKASQQATK</sequence>
<protein>
    <submittedName>
        <fullName evidence="1">Uncharacterized protein</fullName>
    </submittedName>
</protein>
<keyword evidence="2" id="KW-1185">Reference proteome</keyword>
<evidence type="ECO:0000313" key="1">
    <source>
        <dbReference type="EMBL" id="POW04205.1"/>
    </source>
</evidence>